<keyword evidence="1" id="KW-0479">Metal-binding</keyword>
<dbReference type="CDD" id="cd19756">
    <property type="entry name" value="Bbox2"/>
    <property type="match status" value="1"/>
</dbReference>
<comment type="caution">
    <text evidence="5">The sequence shown here is derived from an EMBL/GenBank/DDBJ whole genome shotgun (WGS) entry which is preliminary data.</text>
</comment>
<dbReference type="GO" id="GO:0008270">
    <property type="term" value="F:zinc ion binding"/>
    <property type="evidence" value="ECO:0007669"/>
    <property type="project" value="UniProtKB-KW"/>
</dbReference>
<dbReference type="InterPro" id="IPR000315">
    <property type="entry name" value="Znf_B-box"/>
</dbReference>
<evidence type="ECO:0000256" key="3">
    <source>
        <dbReference type="SAM" id="MobiDB-lite"/>
    </source>
</evidence>
<dbReference type="SUPFAM" id="SSF57845">
    <property type="entry name" value="B-box zinc-binding domain"/>
    <property type="match status" value="1"/>
</dbReference>
<dbReference type="PANTHER" id="PTHR25462:SF296">
    <property type="entry name" value="MEIOTIC P26, ISOFORM F"/>
    <property type="match status" value="1"/>
</dbReference>
<evidence type="ECO:0000259" key="4">
    <source>
        <dbReference type="PROSITE" id="PS50119"/>
    </source>
</evidence>
<keyword evidence="6" id="KW-1185">Reference proteome</keyword>
<evidence type="ECO:0000313" key="5">
    <source>
        <dbReference type="EMBL" id="KAH3876227.1"/>
    </source>
</evidence>
<dbReference type="AlphaFoldDB" id="A0A9D4RRR5"/>
<feature type="compositionally biased region" description="Polar residues" evidence="3">
    <location>
        <begin position="366"/>
        <end position="378"/>
    </location>
</feature>
<proteinExistence type="predicted"/>
<dbReference type="InterPro" id="IPR047153">
    <property type="entry name" value="TRIM45/56/19-like"/>
</dbReference>
<feature type="domain" description="B box-type" evidence="4">
    <location>
        <begin position="82"/>
        <end position="118"/>
    </location>
</feature>
<dbReference type="Proteomes" id="UP000828390">
    <property type="component" value="Unassembled WGS sequence"/>
</dbReference>
<evidence type="ECO:0000256" key="1">
    <source>
        <dbReference type="PROSITE-ProRule" id="PRU00024"/>
    </source>
</evidence>
<dbReference type="EMBL" id="JAIWYP010000001">
    <property type="protein sequence ID" value="KAH3876227.1"/>
    <property type="molecule type" value="Genomic_DNA"/>
</dbReference>
<accession>A0A9D4RRR5</accession>
<evidence type="ECO:0000256" key="2">
    <source>
        <dbReference type="SAM" id="Coils"/>
    </source>
</evidence>
<feature type="compositionally biased region" description="Basic and acidic residues" evidence="3">
    <location>
        <begin position="311"/>
        <end position="322"/>
    </location>
</feature>
<gene>
    <name evidence="5" type="ORF">DPMN_000064</name>
</gene>
<organism evidence="5 6">
    <name type="scientific">Dreissena polymorpha</name>
    <name type="common">Zebra mussel</name>
    <name type="synonym">Mytilus polymorpha</name>
    <dbReference type="NCBI Taxonomy" id="45954"/>
    <lineage>
        <taxon>Eukaryota</taxon>
        <taxon>Metazoa</taxon>
        <taxon>Spiralia</taxon>
        <taxon>Lophotrochozoa</taxon>
        <taxon>Mollusca</taxon>
        <taxon>Bivalvia</taxon>
        <taxon>Autobranchia</taxon>
        <taxon>Heteroconchia</taxon>
        <taxon>Euheterodonta</taxon>
        <taxon>Imparidentia</taxon>
        <taxon>Neoheterodontei</taxon>
        <taxon>Myida</taxon>
        <taxon>Dreissenoidea</taxon>
        <taxon>Dreissenidae</taxon>
        <taxon>Dreissena</taxon>
    </lineage>
</organism>
<keyword evidence="2" id="KW-0175">Coiled coil</keyword>
<feature type="region of interest" description="Disordered" evidence="3">
    <location>
        <begin position="366"/>
        <end position="385"/>
    </location>
</feature>
<protein>
    <recommendedName>
        <fullName evidence="4">B box-type domain-containing protein</fullName>
    </recommendedName>
</protein>
<feature type="domain" description="B box-type" evidence="4">
    <location>
        <begin position="8"/>
        <end position="50"/>
    </location>
</feature>
<dbReference type="PANTHER" id="PTHR25462">
    <property type="entry name" value="BONUS, ISOFORM C-RELATED"/>
    <property type="match status" value="1"/>
</dbReference>
<feature type="region of interest" description="Disordered" evidence="3">
    <location>
        <begin position="311"/>
        <end position="331"/>
    </location>
</feature>
<dbReference type="PROSITE" id="PS50119">
    <property type="entry name" value="ZF_BBOX"/>
    <property type="match status" value="2"/>
</dbReference>
<reference evidence="5" key="2">
    <citation type="submission" date="2020-11" db="EMBL/GenBank/DDBJ databases">
        <authorList>
            <person name="McCartney M.A."/>
            <person name="Auch B."/>
            <person name="Kono T."/>
            <person name="Mallez S."/>
            <person name="Becker A."/>
            <person name="Gohl D.M."/>
            <person name="Silverstein K.A.T."/>
            <person name="Koren S."/>
            <person name="Bechman K.B."/>
            <person name="Herman A."/>
            <person name="Abrahante J.E."/>
            <person name="Garbe J."/>
        </authorList>
    </citation>
    <scope>NUCLEOTIDE SEQUENCE</scope>
    <source>
        <strain evidence="5">Duluth1</strain>
        <tissue evidence="5">Whole animal</tissue>
    </source>
</reference>
<feature type="coiled-coil region" evidence="2">
    <location>
        <begin position="230"/>
        <end position="257"/>
    </location>
</feature>
<sequence length="733" mass="83370">MDCSFNECGVCASESVVAFCENCNFGICETCFQNHKKPTKLFQNHVAFVIDLNQTNIDAGRADNQSCEAFKKISDDIHTHKCDKHPTENLVFFCEEHTETLCGRCIYSSHKSCKLVDLFEVTVDDDEVSACKAQLKSLAEILNSTDNRIEQNTNDNNACKLEFLNNLQKLRTELITWFDRLRIKCETQCSETFETYAERLTQVRTFSQNYIKRIQERQDLIDYLQTQNHVNKLYLLLNQVKQEIEEVKSTIKGLSVDSTFNGYVFKRSSGIEDLLNAHAFEIGGLEEWCSGSDEISDYTLSTLTGSRLGTEAEHSGALDGKNDTPTVDSKSVSDWQYPLVNKETKGVKPSPIEYSRKGDKNLFTEFSSESADDSSNGGMNKWSKSDMGMHNTSGCHGHTDSYSGESVLFVSDTKTDCTGHVDKMENSCKEIPSQTEHKPEPLNKVLNRLWRPMELHASEPLSRIVIIEGIQSGTSESSLREQLLDFLNKYNLQLVFLETANEAHALCNTDSDAKSLLKEKLQNLKTKPHPQPVVENYSYSIGKDTLKHVLLIDFLKKKKFTQPYFTYNEDQGILKVTSPTMYGIQYIKWSLDAYEFKSYKNITELKYELLMAKHGSEILGVGKTDGEILFNNGSISLVCRKSCVQPIDTYIIKLLQCEGEKEWSLRMTDLTNVDKTCEELVGNGCECMVTKQEEPRLIVMFQNYDDVNKVTQIVSSFLRKNVMPTRSQRSKRF</sequence>
<reference evidence="5" key="1">
    <citation type="journal article" date="2019" name="bioRxiv">
        <title>The Genome of the Zebra Mussel, Dreissena polymorpha: A Resource for Invasive Species Research.</title>
        <authorList>
            <person name="McCartney M.A."/>
            <person name="Auch B."/>
            <person name="Kono T."/>
            <person name="Mallez S."/>
            <person name="Zhang Y."/>
            <person name="Obille A."/>
            <person name="Becker A."/>
            <person name="Abrahante J.E."/>
            <person name="Garbe J."/>
            <person name="Badalamenti J.P."/>
            <person name="Herman A."/>
            <person name="Mangelson H."/>
            <person name="Liachko I."/>
            <person name="Sullivan S."/>
            <person name="Sone E.D."/>
            <person name="Koren S."/>
            <person name="Silverstein K.A.T."/>
            <person name="Beckman K.B."/>
            <person name="Gohl D.M."/>
        </authorList>
    </citation>
    <scope>NUCLEOTIDE SEQUENCE</scope>
    <source>
        <strain evidence="5">Duluth1</strain>
        <tissue evidence="5">Whole animal</tissue>
    </source>
</reference>
<keyword evidence="1" id="KW-0862">Zinc</keyword>
<keyword evidence="1" id="KW-0863">Zinc-finger</keyword>
<name>A0A9D4RRR5_DREPO</name>
<dbReference type="Gene3D" id="3.30.160.60">
    <property type="entry name" value="Classic Zinc Finger"/>
    <property type="match status" value="1"/>
</dbReference>
<evidence type="ECO:0000313" key="6">
    <source>
        <dbReference type="Proteomes" id="UP000828390"/>
    </source>
</evidence>
<dbReference type="CDD" id="cd19757">
    <property type="entry name" value="Bbox1"/>
    <property type="match status" value="1"/>
</dbReference>